<reference evidence="1 2" key="1">
    <citation type="submission" date="2017-04" db="EMBL/GenBank/DDBJ databases">
        <title>Draft genome sequence of Tuber borchii Vittad., a whitish edible truffle.</title>
        <authorList>
            <consortium name="DOE Joint Genome Institute"/>
            <person name="Murat C."/>
            <person name="Kuo A."/>
            <person name="Barry K.W."/>
            <person name="Clum A."/>
            <person name="Dockter R.B."/>
            <person name="Fauchery L."/>
            <person name="Iotti M."/>
            <person name="Kohler A."/>
            <person name="Labutti K."/>
            <person name="Lindquist E.A."/>
            <person name="Lipzen A."/>
            <person name="Ohm R.A."/>
            <person name="Wang M."/>
            <person name="Grigoriev I.V."/>
            <person name="Zambonelli A."/>
            <person name="Martin F.M."/>
        </authorList>
    </citation>
    <scope>NUCLEOTIDE SEQUENCE [LARGE SCALE GENOMIC DNA]</scope>
    <source>
        <strain evidence="1 2">Tbo3840</strain>
    </source>
</reference>
<gene>
    <name evidence="1" type="ORF">B9Z19DRAFT_1108569</name>
</gene>
<proteinExistence type="predicted"/>
<sequence>MRTTEMVSSFFRAIAEWMDPLHAADGRIGASHDLLGWDQMETVTVQCCRFLVCFSFSLFPFYIAPLLPLPPFFPRDFSTIQCHPYNRLKPPYPQTPHPGNNCIGDLDNVLRITDCSAIVPGSLTSIGPDYALAYQSLDNNWLKFRP</sequence>
<evidence type="ECO:0000313" key="2">
    <source>
        <dbReference type="Proteomes" id="UP000244722"/>
    </source>
</evidence>
<accession>A0A2T6ZR03</accession>
<keyword evidence="2" id="KW-1185">Reference proteome</keyword>
<evidence type="ECO:0000313" key="1">
    <source>
        <dbReference type="EMBL" id="PUU77919.1"/>
    </source>
</evidence>
<dbReference type="AlphaFoldDB" id="A0A2T6ZR03"/>
<protein>
    <submittedName>
        <fullName evidence="1">Uncharacterized protein</fullName>
    </submittedName>
</protein>
<dbReference type="EMBL" id="NESQ01000135">
    <property type="protein sequence ID" value="PUU77919.1"/>
    <property type="molecule type" value="Genomic_DNA"/>
</dbReference>
<comment type="caution">
    <text evidence="1">The sequence shown here is derived from an EMBL/GenBank/DDBJ whole genome shotgun (WGS) entry which is preliminary data.</text>
</comment>
<name>A0A2T6ZR03_TUBBO</name>
<dbReference type="Proteomes" id="UP000244722">
    <property type="component" value="Unassembled WGS sequence"/>
</dbReference>
<organism evidence="1 2">
    <name type="scientific">Tuber borchii</name>
    <name type="common">White truffle</name>
    <dbReference type="NCBI Taxonomy" id="42251"/>
    <lineage>
        <taxon>Eukaryota</taxon>
        <taxon>Fungi</taxon>
        <taxon>Dikarya</taxon>
        <taxon>Ascomycota</taxon>
        <taxon>Pezizomycotina</taxon>
        <taxon>Pezizomycetes</taxon>
        <taxon>Pezizales</taxon>
        <taxon>Tuberaceae</taxon>
        <taxon>Tuber</taxon>
    </lineage>
</organism>